<keyword evidence="3" id="KW-1185">Reference proteome</keyword>
<feature type="transmembrane region" description="Helical" evidence="1">
    <location>
        <begin position="68"/>
        <end position="89"/>
    </location>
</feature>
<gene>
    <name evidence="2" type="ORF">SCHCODRAFT_114541</name>
</gene>
<reference evidence="2 3" key="1">
    <citation type="journal article" date="2010" name="Nat. Biotechnol.">
        <title>Genome sequence of the model mushroom Schizophyllum commune.</title>
        <authorList>
            <person name="Ohm R.A."/>
            <person name="de Jong J.F."/>
            <person name="Lugones L.G."/>
            <person name="Aerts A."/>
            <person name="Kothe E."/>
            <person name="Stajich J.E."/>
            <person name="de Vries R.P."/>
            <person name="Record E."/>
            <person name="Levasseur A."/>
            <person name="Baker S.E."/>
            <person name="Bartholomew K.A."/>
            <person name="Coutinho P.M."/>
            <person name="Erdmann S."/>
            <person name="Fowler T.J."/>
            <person name="Gathman A.C."/>
            <person name="Lombard V."/>
            <person name="Henrissat B."/>
            <person name="Knabe N."/>
            <person name="Kuees U."/>
            <person name="Lilly W.W."/>
            <person name="Lindquist E."/>
            <person name="Lucas S."/>
            <person name="Magnuson J.K."/>
            <person name="Piumi F."/>
            <person name="Raudaskoski M."/>
            <person name="Salamov A."/>
            <person name="Schmutz J."/>
            <person name="Schwarze F.W.M.R."/>
            <person name="vanKuyk P.A."/>
            <person name="Horton J.S."/>
            <person name="Grigoriev I.V."/>
            <person name="Woesten H.A.B."/>
        </authorList>
    </citation>
    <scope>NUCLEOTIDE SEQUENCE [LARGE SCALE GENOMIC DNA]</scope>
    <source>
        <strain evidence="3">H4-8 / FGSC 9210</strain>
    </source>
</reference>
<dbReference type="Proteomes" id="UP000007431">
    <property type="component" value="Unassembled WGS sequence"/>
</dbReference>
<dbReference type="AlphaFoldDB" id="D8QL25"/>
<dbReference type="EMBL" id="GL377317">
    <property type="protein sequence ID" value="EFI91532.1"/>
    <property type="molecule type" value="Genomic_DNA"/>
</dbReference>
<proteinExistence type="predicted"/>
<dbReference type="KEGG" id="scm:SCHCO_02644438"/>
<dbReference type="RefSeq" id="XP_003026435.1">
    <property type="nucleotide sequence ID" value="XM_003026389.1"/>
</dbReference>
<keyword evidence="1" id="KW-0472">Membrane</keyword>
<evidence type="ECO:0000256" key="1">
    <source>
        <dbReference type="SAM" id="Phobius"/>
    </source>
</evidence>
<dbReference type="OMA" id="VSWFLDA"/>
<dbReference type="GeneID" id="9593074"/>
<dbReference type="HOGENOM" id="CLU_1653141_0_0_1"/>
<protein>
    <submittedName>
        <fullName evidence="2">Uncharacterized protein</fullName>
    </submittedName>
</protein>
<organism evidence="3">
    <name type="scientific">Schizophyllum commune (strain H4-8 / FGSC 9210)</name>
    <name type="common">Split gill fungus</name>
    <dbReference type="NCBI Taxonomy" id="578458"/>
    <lineage>
        <taxon>Eukaryota</taxon>
        <taxon>Fungi</taxon>
        <taxon>Dikarya</taxon>
        <taxon>Basidiomycota</taxon>
        <taxon>Agaricomycotina</taxon>
        <taxon>Agaricomycetes</taxon>
        <taxon>Agaricomycetidae</taxon>
        <taxon>Agaricales</taxon>
        <taxon>Schizophyllaceae</taxon>
        <taxon>Schizophyllum</taxon>
    </lineage>
</organism>
<accession>D8QL25</accession>
<keyword evidence="1" id="KW-1133">Transmembrane helix</keyword>
<dbReference type="OrthoDB" id="3031566at2759"/>
<feature type="non-terminal residue" evidence="2">
    <location>
        <position position="160"/>
    </location>
</feature>
<name>D8QL25_SCHCM</name>
<evidence type="ECO:0000313" key="3">
    <source>
        <dbReference type="Proteomes" id="UP000007431"/>
    </source>
</evidence>
<evidence type="ECO:0000313" key="2">
    <source>
        <dbReference type="EMBL" id="EFI91532.1"/>
    </source>
</evidence>
<sequence length="160" mass="17026">METSATTASPTASAVTPPLDLSKALPYLLAIYRWSTRTALASFHLAYRLSKSAALLAHSSFFSHVVGATLYLCAPLIVFGSLVFQAFVIAPYTTITWILDLAYPVYVLVGVACIVGGIVGGVARLAAQFAVEQSVPGEVQGAQATLRSVEKQRSRPARPR</sequence>
<dbReference type="VEuPathDB" id="FungiDB:SCHCODRAFT_02644438"/>
<dbReference type="InParanoid" id="D8QL25"/>
<dbReference type="eggNOG" id="ENOG502SYTQ">
    <property type="taxonomic scope" value="Eukaryota"/>
</dbReference>
<keyword evidence="1" id="KW-0812">Transmembrane</keyword>
<feature type="transmembrane region" description="Helical" evidence="1">
    <location>
        <begin position="101"/>
        <end position="123"/>
    </location>
</feature>